<evidence type="ECO:0000313" key="3">
    <source>
        <dbReference type="Proteomes" id="UP000022910"/>
    </source>
</evidence>
<dbReference type="Gene3D" id="2.60.40.640">
    <property type="match status" value="1"/>
</dbReference>
<dbReference type="Proteomes" id="UP000022910">
    <property type="component" value="Unassembled WGS sequence"/>
</dbReference>
<keyword evidence="3" id="KW-1185">Reference proteome</keyword>
<dbReference type="AlphaFoldDB" id="A0A015IU17"/>
<comment type="caution">
    <text evidence="2">The sequence shown here is derived from an EMBL/GenBank/DDBJ whole genome shotgun (WGS) entry which is preliminary data.</text>
</comment>
<proteinExistence type="predicted"/>
<dbReference type="SUPFAM" id="SSF81296">
    <property type="entry name" value="E set domains"/>
    <property type="match status" value="1"/>
</dbReference>
<protein>
    <recommendedName>
        <fullName evidence="1">Arrestin-like N-terminal domain-containing protein</fullName>
    </recommendedName>
</protein>
<sequence length="354" mass="42020">MALLQPPRSSYTQASRKVWFSYVEGSNRFQHELLGITNSYIAGNLHLQFPKGEPLNAKQIEVSITGTEYVHWTEKVTRTRQVYDSITNSYYTQLYVEKINYLHEQQILNRSMILWQSRNLKNNVRSKKELYENIANMYIPFQIPLPNDIPSSMSLGTGTIYYNVNAKIKRKSNFWKFQGSKKMIKCNCNISRYSLMPMTDPIKWVEWNDQKAWKRGLGYDVFMYYSTFGPENPIIVKFALKFYKYDLIIKEVFVGLKEYHVFRASENVKLISEYIEERRVSGDQFPNILDAHNEWSYNFKIEVLDDKVNWSTDRDNIYVYHKVKVKIRFGLFSGKKNINLERKVNIENIYKNPE</sequence>
<organism evidence="2 3">
    <name type="scientific">Rhizophagus irregularis (strain DAOM 197198w)</name>
    <name type="common">Glomus intraradices</name>
    <dbReference type="NCBI Taxonomy" id="1432141"/>
    <lineage>
        <taxon>Eukaryota</taxon>
        <taxon>Fungi</taxon>
        <taxon>Fungi incertae sedis</taxon>
        <taxon>Mucoromycota</taxon>
        <taxon>Glomeromycotina</taxon>
        <taxon>Glomeromycetes</taxon>
        <taxon>Glomerales</taxon>
        <taxon>Glomeraceae</taxon>
        <taxon>Rhizophagus</taxon>
    </lineage>
</organism>
<dbReference type="InterPro" id="IPR014752">
    <property type="entry name" value="Arrestin-like_C"/>
</dbReference>
<feature type="domain" description="Arrestin-like N-terminal" evidence="1">
    <location>
        <begin position="41"/>
        <end position="178"/>
    </location>
</feature>
<dbReference type="STRING" id="1432141.A0A015IU17"/>
<evidence type="ECO:0000259" key="1">
    <source>
        <dbReference type="Pfam" id="PF00339"/>
    </source>
</evidence>
<dbReference type="OrthoDB" id="2379475at2759"/>
<reference evidence="2 3" key="1">
    <citation type="submission" date="2014-02" db="EMBL/GenBank/DDBJ databases">
        <title>Single nucleus genome sequencing reveals high similarity among nuclei of an endomycorrhizal fungus.</title>
        <authorList>
            <person name="Lin K."/>
            <person name="Geurts R."/>
            <person name="Zhang Z."/>
            <person name="Limpens E."/>
            <person name="Saunders D.G."/>
            <person name="Mu D."/>
            <person name="Pang E."/>
            <person name="Cao H."/>
            <person name="Cha H."/>
            <person name="Lin T."/>
            <person name="Zhou Q."/>
            <person name="Shang Y."/>
            <person name="Li Y."/>
            <person name="Ivanov S."/>
            <person name="Sharma T."/>
            <person name="Velzen R.V."/>
            <person name="Ruijter N.D."/>
            <person name="Aanen D.K."/>
            <person name="Win J."/>
            <person name="Kamoun S."/>
            <person name="Bisseling T."/>
            <person name="Huang S."/>
        </authorList>
    </citation>
    <scope>NUCLEOTIDE SEQUENCE [LARGE SCALE GENOMIC DNA]</scope>
    <source>
        <strain evidence="3">DAOM197198w</strain>
    </source>
</reference>
<dbReference type="InterPro" id="IPR011021">
    <property type="entry name" value="Arrestin-like_N"/>
</dbReference>
<dbReference type="EMBL" id="JEMT01025858">
    <property type="protein sequence ID" value="EXX60742.1"/>
    <property type="molecule type" value="Genomic_DNA"/>
</dbReference>
<accession>A0A015IU17</accession>
<dbReference type="HOGENOM" id="CLU_059225_0_0_1"/>
<dbReference type="Pfam" id="PF00339">
    <property type="entry name" value="Arrestin_N"/>
    <property type="match status" value="1"/>
</dbReference>
<gene>
    <name evidence="2" type="ORF">RirG_177150</name>
</gene>
<evidence type="ECO:0000313" key="2">
    <source>
        <dbReference type="EMBL" id="EXX60742.1"/>
    </source>
</evidence>
<dbReference type="InterPro" id="IPR014756">
    <property type="entry name" value="Ig_E-set"/>
</dbReference>
<name>A0A015IU17_RHIIW</name>